<evidence type="ECO:0000313" key="3">
    <source>
        <dbReference type="Proteomes" id="UP000218811"/>
    </source>
</evidence>
<accession>A0A2H3JY44</accession>
<protein>
    <submittedName>
        <fullName evidence="2">Uncharacterized protein</fullName>
    </submittedName>
</protein>
<organism evidence="2 3">
    <name type="scientific">Wolfiporia cocos (strain MD-104)</name>
    <name type="common">Brown rot fungus</name>
    <dbReference type="NCBI Taxonomy" id="742152"/>
    <lineage>
        <taxon>Eukaryota</taxon>
        <taxon>Fungi</taxon>
        <taxon>Dikarya</taxon>
        <taxon>Basidiomycota</taxon>
        <taxon>Agaricomycotina</taxon>
        <taxon>Agaricomycetes</taxon>
        <taxon>Polyporales</taxon>
        <taxon>Phaeolaceae</taxon>
        <taxon>Wolfiporia</taxon>
    </lineage>
</organism>
<dbReference type="Proteomes" id="UP000218811">
    <property type="component" value="Unassembled WGS sequence"/>
</dbReference>
<keyword evidence="3" id="KW-1185">Reference proteome</keyword>
<dbReference type="EMBL" id="KB468135">
    <property type="protein sequence ID" value="PCH42788.1"/>
    <property type="molecule type" value="Genomic_DNA"/>
</dbReference>
<evidence type="ECO:0000313" key="2">
    <source>
        <dbReference type="EMBL" id="PCH42788.1"/>
    </source>
</evidence>
<feature type="region of interest" description="Disordered" evidence="1">
    <location>
        <begin position="1"/>
        <end position="20"/>
    </location>
</feature>
<proteinExistence type="predicted"/>
<sequence>MEDVGPPDGVGPTQPQGKGKYVQTITMTSWVPDEETEQEDIPVVGTIVSHSASIAEHSLPPSPPNVYKNLFERPSSDLINPDFFYDHM</sequence>
<evidence type="ECO:0000256" key="1">
    <source>
        <dbReference type="SAM" id="MobiDB-lite"/>
    </source>
</evidence>
<dbReference type="AlphaFoldDB" id="A0A2H3JY44"/>
<name>A0A2H3JY44_WOLCO</name>
<reference evidence="2 3" key="1">
    <citation type="journal article" date="2012" name="Science">
        <title>The Paleozoic origin of enzymatic lignin decomposition reconstructed from 31 fungal genomes.</title>
        <authorList>
            <person name="Floudas D."/>
            <person name="Binder M."/>
            <person name="Riley R."/>
            <person name="Barry K."/>
            <person name="Blanchette R.A."/>
            <person name="Henrissat B."/>
            <person name="Martinez A.T."/>
            <person name="Otillar R."/>
            <person name="Spatafora J.W."/>
            <person name="Yadav J.S."/>
            <person name="Aerts A."/>
            <person name="Benoit I."/>
            <person name="Boyd A."/>
            <person name="Carlson A."/>
            <person name="Copeland A."/>
            <person name="Coutinho P.M."/>
            <person name="de Vries R.P."/>
            <person name="Ferreira P."/>
            <person name="Findley K."/>
            <person name="Foster B."/>
            <person name="Gaskell J."/>
            <person name="Glotzer D."/>
            <person name="Gorecki P."/>
            <person name="Heitman J."/>
            <person name="Hesse C."/>
            <person name="Hori C."/>
            <person name="Igarashi K."/>
            <person name="Jurgens J.A."/>
            <person name="Kallen N."/>
            <person name="Kersten P."/>
            <person name="Kohler A."/>
            <person name="Kuees U."/>
            <person name="Kumar T.K.A."/>
            <person name="Kuo A."/>
            <person name="LaButti K."/>
            <person name="Larrondo L.F."/>
            <person name="Lindquist E."/>
            <person name="Ling A."/>
            <person name="Lombard V."/>
            <person name="Lucas S."/>
            <person name="Lundell T."/>
            <person name="Martin R."/>
            <person name="McLaughlin D.J."/>
            <person name="Morgenstern I."/>
            <person name="Morin E."/>
            <person name="Murat C."/>
            <person name="Nagy L.G."/>
            <person name="Nolan M."/>
            <person name="Ohm R.A."/>
            <person name="Patyshakuliyeva A."/>
            <person name="Rokas A."/>
            <person name="Ruiz-Duenas F.J."/>
            <person name="Sabat G."/>
            <person name="Salamov A."/>
            <person name="Samejima M."/>
            <person name="Schmutz J."/>
            <person name="Slot J.C."/>
            <person name="St John F."/>
            <person name="Stenlid J."/>
            <person name="Sun H."/>
            <person name="Sun S."/>
            <person name="Syed K."/>
            <person name="Tsang A."/>
            <person name="Wiebenga A."/>
            <person name="Young D."/>
            <person name="Pisabarro A."/>
            <person name="Eastwood D.C."/>
            <person name="Martin F."/>
            <person name="Cullen D."/>
            <person name="Grigoriev I.V."/>
            <person name="Hibbett D.S."/>
        </authorList>
    </citation>
    <scope>NUCLEOTIDE SEQUENCE [LARGE SCALE GENOMIC DNA]</scope>
    <source>
        <strain evidence="2 3">MD-104</strain>
    </source>
</reference>
<gene>
    <name evidence="2" type="ORF">WOLCODRAFT_152847</name>
</gene>